<feature type="domain" description="3-octaprenyl-4-hydroxybenzoate carboxy-lyase-like C-terminal" evidence="1">
    <location>
        <begin position="1"/>
        <end position="42"/>
    </location>
</feature>
<accession>A0A380FM68</accession>
<organism evidence="2 3">
    <name type="scientific">Staphylococcus gallinarum</name>
    <dbReference type="NCBI Taxonomy" id="1293"/>
    <lineage>
        <taxon>Bacteria</taxon>
        <taxon>Bacillati</taxon>
        <taxon>Bacillota</taxon>
        <taxon>Bacilli</taxon>
        <taxon>Bacillales</taxon>
        <taxon>Staphylococcaceae</taxon>
        <taxon>Staphylococcus</taxon>
    </lineage>
</organism>
<dbReference type="AlphaFoldDB" id="A0A380FM68"/>
<name>A0A380FM68_STAGA</name>
<evidence type="ECO:0000313" key="2">
    <source>
        <dbReference type="EMBL" id="SUM35228.1"/>
    </source>
</evidence>
<gene>
    <name evidence="2" type="primary">bsdC_1</name>
    <name evidence="2" type="ORF">NCTC12195_04758</name>
</gene>
<dbReference type="Pfam" id="PF20696">
    <property type="entry name" value="UbiD_C"/>
    <property type="match status" value="1"/>
</dbReference>
<protein>
    <submittedName>
        <fullName evidence="2">Phenolic acid decarboxylase subunit C</fullName>
        <ecNumber evidence="2">4.1.1.-</ecNumber>
    </submittedName>
</protein>
<dbReference type="Gene3D" id="3.40.1670.10">
    <property type="entry name" value="UbiD C-terminal domain-like"/>
    <property type="match status" value="1"/>
</dbReference>
<sequence>MWALTTRVRPDKDVFKVPHAPGMPLDPSSEPAGMHTKLVIDATTPVGADKARDTELLGTPEDTDKWREILDNMVNRKED</sequence>
<evidence type="ECO:0000313" key="3">
    <source>
        <dbReference type="Proteomes" id="UP000255277"/>
    </source>
</evidence>
<reference evidence="2 3" key="1">
    <citation type="submission" date="2018-06" db="EMBL/GenBank/DDBJ databases">
        <authorList>
            <consortium name="Pathogen Informatics"/>
            <person name="Doyle S."/>
        </authorList>
    </citation>
    <scope>NUCLEOTIDE SEQUENCE [LARGE SCALE GENOMIC DNA]</scope>
    <source>
        <strain evidence="2 3">NCTC12195</strain>
    </source>
</reference>
<dbReference type="InterPro" id="IPR049381">
    <property type="entry name" value="UbiD-like_C"/>
</dbReference>
<dbReference type="EMBL" id="UHDK01000001">
    <property type="protein sequence ID" value="SUM35228.1"/>
    <property type="molecule type" value="Genomic_DNA"/>
</dbReference>
<evidence type="ECO:0000259" key="1">
    <source>
        <dbReference type="Pfam" id="PF20696"/>
    </source>
</evidence>
<dbReference type="GO" id="GO:0016829">
    <property type="term" value="F:lyase activity"/>
    <property type="evidence" value="ECO:0007669"/>
    <property type="project" value="UniProtKB-KW"/>
</dbReference>
<dbReference type="EC" id="4.1.1.-" evidence="2"/>
<keyword evidence="2" id="KW-0456">Lyase</keyword>
<proteinExistence type="predicted"/>
<dbReference type="Proteomes" id="UP000255277">
    <property type="component" value="Unassembled WGS sequence"/>
</dbReference>
<dbReference type="SUPFAM" id="SSF143968">
    <property type="entry name" value="UbiD C-terminal domain-like"/>
    <property type="match status" value="1"/>
</dbReference>